<protein>
    <recommendedName>
        <fullName evidence="8">Meteorin-like protein</fullName>
    </recommendedName>
</protein>
<comment type="caution">
    <text evidence="6">The sequence shown here is derived from an EMBL/GenBank/DDBJ whole genome shotgun (WGS) entry which is preliminary data.</text>
</comment>
<comment type="subcellular location">
    <subcellularLocation>
        <location evidence="1">Secreted</location>
    </subcellularLocation>
</comment>
<keyword evidence="4" id="KW-0732">Signal</keyword>
<evidence type="ECO:0000313" key="6">
    <source>
        <dbReference type="EMBL" id="PVD39604.1"/>
    </source>
</evidence>
<dbReference type="AlphaFoldDB" id="A0A2T7Q1R6"/>
<evidence type="ECO:0000256" key="4">
    <source>
        <dbReference type="ARBA" id="ARBA00022729"/>
    </source>
</evidence>
<evidence type="ECO:0000256" key="5">
    <source>
        <dbReference type="ARBA" id="ARBA00023157"/>
    </source>
</evidence>
<dbReference type="SUPFAM" id="SSF50242">
    <property type="entry name" value="TIMP-like"/>
    <property type="match status" value="1"/>
</dbReference>
<proteinExistence type="inferred from homology"/>
<dbReference type="PANTHER" id="PTHR28593">
    <property type="entry name" value="METEORIN-LIKE PROTEIN"/>
    <property type="match status" value="1"/>
</dbReference>
<evidence type="ECO:0008006" key="8">
    <source>
        <dbReference type="Google" id="ProtNLM"/>
    </source>
</evidence>
<dbReference type="GO" id="GO:0005615">
    <property type="term" value="C:extracellular space"/>
    <property type="evidence" value="ECO:0007669"/>
    <property type="project" value="TreeGrafter"/>
</dbReference>
<evidence type="ECO:0000313" key="7">
    <source>
        <dbReference type="Proteomes" id="UP000245119"/>
    </source>
</evidence>
<dbReference type="EMBL" id="PZQS01000001">
    <property type="protein sequence ID" value="PVD39604.1"/>
    <property type="molecule type" value="Genomic_DNA"/>
</dbReference>
<reference evidence="6 7" key="1">
    <citation type="submission" date="2018-04" db="EMBL/GenBank/DDBJ databases">
        <title>The genome of golden apple snail Pomacea canaliculata provides insight into stress tolerance and invasive adaptation.</title>
        <authorList>
            <person name="Liu C."/>
            <person name="Liu B."/>
            <person name="Ren Y."/>
            <person name="Zhang Y."/>
            <person name="Wang H."/>
            <person name="Li S."/>
            <person name="Jiang F."/>
            <person name="Yin L."/>
            <person name="Zhang G."/>
            <person name="Qian W."/>
            <person name="Fan W."/>
        </authorList>
    </citation>
    <scope>NUCLEOTIDE SEQUENCE [LARGE SCALE GENOMIC DNA]</scope>
    <source>
        <strain evidence="6">SZHN2017</strain>
        <tissue evidence="6">Muscle</tissue>
    </source>
</reference>
<gene>
    <name evidence="6" type="ORF">C0Q70_02239</name>
</gene>
<dbReference type="InterPro" id="IPR051998">
    <property type="entry name" value="Meteorin-like"/>
</dbReference>
<sequence>MFAGSEEEHAVFNVKTHCNVGSIYWNTAYGAIRLEVQPVLRNSYKMCFVLDSQNIVTKVSQELPHLVTEGDGGSSSSWSQDRLTLQPLVTVQGKSREHCVWGRTKQPLMLYFEVERTNNFTGIPVVSLLYDVQEVADDVLLDPLEECRPCSQDEMLEAYCSSDFVVMGSMHQVRHEDEVTHIDVAVAQLIYQTSDVFRRVHRSDDFLLGTLRAPRKCGIRQGKGDFLFTGRMRLGMPTLRCAPFLERWQKIAALAECHYN</sequence>
<dbReference type="STRING" id="400727.A0A2T7Q1R6"/>
<keyword evidence="5" id="KW-1015">Disulfide bond</keyword>
<keyword evidence="3" id="KW-0964">Secreted</keyword>
<dbReference type="PANTHER" id="PTHR28593:SF3">
    <property type="entry name" value="METEORIN-LIKE PROTEIN"/>
    <property type="match status" value="1"/>
</dbReference>
<dbReference type="GO" id="GO:0005179">
    <property type="term" value="F:hormone activity"/>
    <property type="evidence" value="ECO:0007669"/>
    <property type="project" value="TreeGrafter"/>
</dbReference>
<dbReference type="InterPro" id="IPR008993">
    <property type="entry name" value="TIMP-like_OB-fold"/>
</dbReference>
<comment type="similarity">
    <text evidence="2">Belongs to the meteorin family.</text>
</comment>
<dbReference type="Gene3D" id="2.40.50.120">
    <property type="match status" value="1"/>
</dbReference>
<evidence type="ECO:0000256" key="1">
    <source>
        <dbReference type="ARBA" id="ARBA00004613"/>
    </source>
</evidence>
<dbReference type="Proteomes" id="UP000245119">
    <property type="component" value="Linkage Group LG1"/>
</dbReference>
<keyword evidence="7" id="KW-1185">Reference proteome</keyword>
<accession>A0A2T7Q1R6</accession>
<evidence type="ECO:0000256" key="3">
    <source>
        <dbReference type="ARBA" id="ARBA00022525"/>
    </source>
</evidence>
<name>A0A2T7Q1R6_POMCA</name>
<organism evidence="6 7">
    <name type="scientific">Pomacea canaliculata</name>
    <name type="common">Golden apple snail</name>
    <dbReference type="NCBI Taxonomy" id="400727"/>
    <lineage>
        <taxon>Eukaryota</taxon>
        <taxon>Metazoa</taxon>
        <taxon>Spiralia</taxon>
        <taxon>Lophotrochozoa</taxon>
        <taxon>Mollusca</taxon>
        <taxon>Gastropoda</taxon>
        <taxon>Caenogastropoda</taxon>
        <taxon>Architaenioglossa</taxon>
        <taxon>Ampullarioidea</taxon>
        <taxon>Ampullariidae</taxon>
        <taxon>Pomacea</taxon>
    </lineage>
</organism>
<evidence type="ECO:0000256" key="2">
    <source>
        <dbReference type="ARBA" id="ARBA00005669"/>
    </source>
</evidence>
<dbReference type="OrthoDB" id="6092325at2759"/>